<feature type="domain" description="Protein kinase" evidence="4">
    <location>
        <begin position="23"/>
        <end position="310"/>
    </location>
</feature>
<reference evidence="6" key="1">
    <citation type="submission" date="2011-07" db="EMBL/GenBank/DDBJ databases">
        <authorList>
            <consortium name="Caenorhabditis brenneri Sequencing and Analysis Consortium"/>
            <person name="Wilson R.K."/>
        </authorList>
    </citation>
    <scope>NUCLEOTIDE SEQUENCE [LARGE SCALE GENOMIC DNA]</scope>
    <source>
        <strain evidence="6">PB2801</strain>
    </source>
</reference>
<dbReference type="PROSITE" id="PS50011">
    <property type="entry name" value="PROTEIN_KINASE_DOM"/>
    <property type="match status" value="1"/>
</dbReference>
<evidence type="ECO:0000313" key="5">
    <source>
        <dbReference type="EMBL" id="EGT40990.1"/>
    </source>
</evidence>
<accession>G0MQF2</accession>
<evidence type="ECO:0000256" key="2">
    <source>
        <dbReference type="ARBA" id="ARBA00022840"/>
    </source>
</evidence>
<dbReference type="eggNOG" id="KOG0192">
    <property type="taxonomic scope" value="Eukaryota"/>
</dbReference>
<dbReference type="SUPFAM" id="SSF56112">
    <property type="entry name" value="Protein kinase-like (PK-like)"/>
    <property type="match status" value="1"/>
</dbReference>
<dbReference type="OrthoDB" id="4062651at2759"/>
<organism evidence="6">
    <name type="scientific">Caenorhabditis brenneri</name>
    <name type="common">Nematode worm</name>
    <dbReference type="NCBI Taxonomy" id="135651"/>
    <lineage>
        <taxon>Eukaryota</taxon>
        <taxon>Metazoa</taxon>
        <taxon>Ecdysozoa</taxon>
        <taxon>Nematoda</taxon>
        <taxon>Chromadorea</taxon>
        <taxon>Rhabditida</taxon>
        <taxon>Rhabditina</taxon>
        <taxon>Rhabditomorpha</taxon>
        <taxon>Rhabditoidea</taxon>
        <taxon>Rhabditidae</taxon>
        <taxon>Peloderinae</taxon>
        <taxon>Caenorhabditis</taxon>
    </lineage>
</organism>
<dbReference type="InterPro" id="IPR011009">
    <property type="entry name" value="Kinase-like_dom_sf"/>
</dbReference>
<dbReference type="InterPro" id="IPR017441">
    <property type="entry name" value="Protein_kinase_ATP_BS"/>
</dbReference>
<dbReference type="FunCoup" id="G0MQF2">
    <property type="interactions" value="1863"/>
</dbReference>
<feature type="binding site" evidence="3">
    <location>
        <position position="54"/>
    </location>
    <ligand>
        <name>ATP</name>
        <dbReference type="ChEBI" id="CHEBI:30616"/>
    </ligand>
</feature>
<dbReference type="GO" id="GO:0005524">
    <property type="term" value="F:ATP binding"/>
    <property type="evidence" value="ECO:0007669"/>
    <property type="project" value="UniProtKB-UniRule"/>
</dbReference>
<keyword evidence="6" id="KW-1185">Reference proteome</keyword>
<dbReference type="PROSITE" id="PS00107">
    <property type="entry name" value="PROTEIN_KINASE_ATP"/>
    <property type="match status" value="1"/>
</dbReference>
<dbReference type="PANTHER" id="PTHR44329:SF298">
    <property type="entry name" value="MIXED LINEAGE KINASE DOMAIN-LIKE PROTEIN"/>
    <property type="match status" value="1"/>
</dbReference>
<dbReference type="Gene3D" id="1.10.510.10">
    <property type="entry name" value="Transferase(Phosphotransferase) domain 1"/>
    <property type="match status" value="1"/>
</dbReference>
<evidence type="ECO:0000256" key="1">
    <source>
        <dbReference type="ARBA" id="ARBA00022741"/>
    </source>
</evidence>
<dbReference type="HOGENOM" id="CLU_593464_0_0_1"/>
<dbReference type="InterPro" id="IPR051681">
    <property type="entry name" value="Ser/Thr_Kinases-Pseudokinases"/>
</dbReference>
<name>G0MQF2_CAEBE</name>
<dbReference type="PANTHER" id="PTHR44329">
    <property type="entry name" value="SERINE/THREONINE-PROTEIN KINASE TNNI3K-RELATED"/>
    <property type="match status" value="1"/>
</dbReference>
<protein>
    <recommendedName>
        <fullName evidence="4">Protein kinase domain-containing protein</fullName>
    </recommendedName>
</protein>
<dbReference type="Gene3D" id="3.30.200.20">
    <property type="entry name" value="Phosphorylase Kinase, domain 1"/>
    <property type="match status" value="1"/>
</dbReference>
<dbReference type="GO" id="GO:0097527">
    <property type="term" value="P:necroptotic signaling pathway"/>
    <property type="evidence" value="ECO:0007669"/>
    <property type="project" value="TreeGrafter"/>
</dbReference>
<evidence type="ECO:0000313" key="6">
    <source>
        <dbReference type="Proteomes" id="UP000008068"/>
    </source>
</evidence>
<evidence type="ECO:0000259" key="4">
    <source>
        <dbReference type="PROSITE" id="PS50011"/>
    </source>
</evidence>
<dbReference type="InParanoid" id="G0MQF2"/>
<keyword evidence="1 3" id="KW-0547">Nucleotide-binding</keyword>
<dbReference type="OMA" id="RIFKWCH"/>
<dbReference type="SMART" id="SM00220">
    <property type="entry name" value="S_TKc"/>
    <property type="match status" value="1"/>
</dbReference>
<dbReference type="GO" id="GO:0004672">
    <property type="term" value="F:protein kinase activity"/>
    <property type="evidence" value="ECO:0007669"/>
    <property type="project" value="InterPro"/>
</dbReference>
<dbReference type="STRING" id="135651.G0MQF2"/>
<sequence>MLPLNSVDLTDIHEDDLDLKWEILEQFRLGGGSFADVFHVFYRGHDAVLKRPRKAIAQHCYTNKEREKLRREARIVAALNNCENVVRIYGICESYPFCGMVMEYCAGPNLNELVCQLWESEVEIETIRIFKWCHDLTKTLCELNRTHYHGDVKASNVLVKERPCCCQNGVYKDVTVRDTTYLRCENCYGVHLEHLSLKICDFGMSCEHNTKRRYQGTREFNAPETYDGTYTEKSEVYSFGHLMLVLIIGRPTEQCVDGQKRFLELYNNKKYDLSDCKSNSICETITWCLDKSPEKRPNFKQLLDKLNDRFDHYKSLRGDTDRRSAANIEREEFLEHYKIPRQITMAHRTTTTSTFLSISTNDLSNSQLDLSKEYYGGPFDNEVFVGDSPLASPQISSTKQHEDGYELARNFVENHLYTGDDEKRIMLLPGGRRRRKESVFRKNSVMRLLTEAKDRISEKVGPIVYLKGGGICFRKGRRAFRCGFASACCSARCLRSLYYYCITEIANTSKS</sequence>
<keyword evidence="2 3" id="KW-0067">ATP-binding</keyword>
<dbReference type="Proteomes" id="UP000008068">
    <property type="component" value="Unassembled WGS sequence"/>
</dbReference>
<dbReference type="CDD" id="cd00180">
    <property type="entry name" value="PKc"/>
    <property type="match status" value="1"/>
</dbReference>
<evidence type="ECO:0000256" key="3">
    <source>
        <dbReference type="PROSITE-ProRule" id="PRU10141"/>
    </source>
</evidence>
<gene>
    <name evidence="5" type="ORF">CAEBREN_07468</name>
</gene>
<dbReference type="InterPro" id="IPR001245">
    <property type="entry name" value="Ser-Thr/Tyr_kinase_cat_dom"/>
</dbReference>
<proteinExistence type="predicted"/>
<dbReference type="AlphaFoldDB" id="G0MQF2"/>
<dbReference type="EMBL" id="GL379806">
    <property type="protein sequence ID" value="EGT40990.1"/>
    <property type="molecule type" value="Genomic_DNA"/>
</dbReference>
<dbReference type="InterPro" id="IPR000719">
    <property type="entry name" value="Prot_kinase_dom"/>
</dbReference>
<dbReference type="Pfam" id="PF07714">
    <property type="entry name" value="PK_Tyr_Ser-Thr"/>
    <property type="match status" value="1"/>
</dbReference>